<keyword evidence="2" id="KW-1185">Reference proteome</keyword>
<proteinExistence type="predicted"/>
<gene>
    <name evidence="1" type="ORF">ABT272_18880</name>
</gene>
<organism evidence="1 2">
    <name type="scientific">Streptomyces sp. 900105245</name>
    <dbReference type="NCBI Taxonomy" id="3154379"/>
    <lineage>
        <taxon>Bacteria</taxon>
        <taxon>Bacillati</taxon>
        <taxon>Actinomycetota</taxon>
        <taxon>Actinomycetes</taxon>
        <taxon>Kitasatosporales</taxon>
        <taxon>Streptomycetaceae</taxon>
        <taxon>Streptomyces</taxon>
    </lineage>
</organism>
<comment type="caution">
    <text evidence="1">The sequence shown here is derived from an EMBL/GenBank/DDBJ whole genome shotgun (WGS) entry which is preliminary data.</text>
</comment>
<evidence type="ECO:0000313" key="1">
    <source>
        <dbReference type="EMBL" id="MER6429783.1"/>
    </source>
</evidence>
<protein>
    <submittedName>
        <fullName evidence="1">Imm50 family immunity protein</fullName>
    </submittedName>
</protein>
<dbReference type="Proteomes" id="UP001470023">
    <property type="component" value="Unassembled WGS sequence"/>
</dbReference>
<accession>A0ABV1U7W0</accession>
<evidence type="ECO:0000313" key="2">
    <source>
        <dbReference type="Proteomes" id="UP001470023"/>
    </source>
</evidence>
<name>A0ABV1U7W0_9ACTN</name>
<dbReference type="EMBL" id="JBEPAZ010000014">
    <property type="protein sequence ID" value="MER6429783.1"/>
    <property type="molecule type" value="Genomic_DNA"/>
</dbReference>
<dbReference type="Pfam" id="PF15594">
    <property type="entry name" value="Imm50"/>
    <property type="match status" value="1"/>
</dbReference>
<dbReference type="InterPro" id="IPR028957">
    <property type="entry name" value="Imm50"/>
</dbReference>
<dbReference type="RefSeq" id="WP_352063952.1">
    <property type="nucleotide sequence ID" value="NZ_JBEPAW010000003.1"/>
</dbReference>
<sequence>MPWVSLLHNPEGIASVYEGSPPDLLGVRLHEVVLHRDGPTLRLRLDLPRFPDRPPRTWAAQGFDTLQVEISLSGVRAVELAGFGTAVTADVRLGTDNGVTLDVTSPETRVRAVAATVFVSKLSAYRNGA</sequence>
<reference evidence="1 2" key="1">
    <citation type="submission" date="2024-06" db="EMBL/GenBank/DDBJ databases">
        <title>The Natural Products Discovery Center: Release of the First 8490 Sequenced Strains for Exploring Actinobacteria Biosynthetic Diversity.</title>
        <authorList>
            <person name="Kalkreuter E."/>
            <person name="Kautsar S.A."/>
            <person name="Yang D."/>
            <person name="Bader C.D."/>
            <person name="Teijaro C.N."/>
            <person name="Fluegel L."/>
            <person name="Davis C.M."/>
            <person name="Simpson J.R."/>
            <person name="Lauterbach L."/>
            <person name="Steele A.D."/>
            <person name="Gui C."/>
            <person name="Meng S."/>
            <person name="Li G."/>
            <person name="Viehrig K."/>
            <person name="Ye F."/>
            <person name="Su P."/>
            <person name="Kiefer A.F."/>
            <person name="Nichols A."/>
            <person name="Cepeda A.J."/>
            <person name="Yan W."/>
            <person name="Fan B."/>
            <person name="Jiang Y."/>
            <person name="Adhikari A."/>
            <person name="Zheng C.-J."/>
            <person name="Schuster L."/>
            <person name="Cowan T.M."/>
            <person name="Smanski M.J."/>
            <person name="Chevrette M.G."/>
            <person name="De Carvalho L.P.S."/>
            <person name="Shen B."/>
        </authorList>
    </citation>
    <scope>NUCLEOTIDE SEQUENCE [LARGE SCALE GENOMIC DNA]</scope>
    <source>
        <strain evidence="1 2">NPDC001166</strain>
    </source>
</reference>